<dbReference type="PROSITE" id="PS51186">
    <property type="entry name" value="GNAT"/>
    <property type="match status" value="1"/>
</dbReference>
<organism evidence="2 3">
    <name type="scientific">Bacteriovorax stolpii</name>
    <name type="common">Bdellovibrio stolpii</name>
    <dbReference type="NCBI Taxonomy" id="960"/>
    <lineage>
        <taxon>Bacteria</taxon>
        <taxon>Pseudomonadati</taxon>
        <taxon>Bdellovibrionota</taxon>
        <taxon>Bacteriovoracia</taxon>
        <taxon>Bacteriovoracales</taxon>
        <taxon>Bacteriovoracaceae</taxon>
        <taxon>Bacteriovorax</taxon>
    </lineage>
</organism>
<gene>
    <name evidence="2" type="ORF">C0V70_01625</name>
</gene>
<name>A0A2K9NMT1_BACTC</name>
<feature type="domain" description="N-acetyltransferase" evidence="1">
    <location>
        <begin position="50"/>
        <end position="182"/>
    </location>
</feature>
<dbReference type="KEGG" id="bsto:C0V70_01625"/>
<evidence type="ECO:0000313" key="2">
    <source>
        <dbReference type="EMBL" id="AUN96823.1"/>
    </source>
</evidence>
<sequence>MPDQFKTSAIRRAFVEAVSVFMLQKLSCWQGNLFRMDCHKATAADARFLFELRNLDSNRIQFRNPDKVEWESHEPWVARFLKNERNRMYVFSVNNEKIGMFRVDESGDVSVSLLDEFKGKGYGSEMIKIGSSFYLKDFPEAKLFAEIKKENAASSKAFMKAGYKLTESLNSDYILLDYAGEK</sequence>
<evidence type="ECO:0000259" key="1">
    <source>
        <dbReference type="PROSITE" id="PS51186"/>
    </source>
</evidence>
<reference evidence="2 3" key="1">
    <citation type="submission" date="2018-01" db="EMBL/GenBank/DDBJ databases">
        <title>Complete genome sequence of Bacteriovorax stolpii DSM12778.</title>
        <authorList>
            <person name="Tang B."/>
            <person name="Chang J."/>
        </authorList>
    </citation>
    <scope>NUCLEOTIDE SEQUENCE [LARGE SCALE GENOMIC DNA]</scope>
    <source>
        <strain evidence="2 3">DSM 12778</strain>
    </source>
</reference>
<dbReference type="Proteomes" id="UP000235584">
    <property type="component" value="Chromosome"/>
</dbReference>
<dbReference type="EMBL" id="CP025704">
    <property type="protein sequence ID" value="AUN96823.1"/>
    <property type="molecule type" value="Genomic_DNA"/>
</dbReference>
<evidence type="ECO:0000313" key="3">
    <source>
        <dbReference type="Proteomes" id="UP000235584"/>
    </source>
</evidence>
<dbReference type="AlphaFoldDB" id="A0A2K9NMT1"/>
<dbReference type="Pfam" id="PF13302">
    <property type="entry name" value="Acetyltransf_3"/>
    <property type="match status" value="1"/>
</dbReference>
<proteinExistence type="predicted"/>
<dbReference type="InterPro" id="IPR000182">
    <property type="entry name" value="GNAT_dom"/>
</dbReference>
<dbReference type="SUPFAM" id="SSF55729">
    <property type="entry name" value="Acyl-CoA N-acyltransferases (Nat)"/>
    <property type="match status" value="1"/>
</dbReference>
<dbReference type="PANTHER" id="PTHR43328">
    <property type="entry name" value="ACETYLTRANSFERASE-RELATED"/>
    <property type="match status" value="1"/>
</dbReference>
<dbReference type="GO" id="GO:0016747">
    <property type="term" value="F:acyltransferase activity, transferring groups other than amino-acyl groups"/>
    <property type="evidence" value="ECO:0007669"/>
    <property type="project" value="InterPro"/>
</dbReference>
<dbReference type="Gene3D" id="3.40.630.30">
    <property type="match status" value="1"/>
</dbReference>
<protein>
    <recommendedName>
        <fullName evidence="1">N-acetyltransferase domain-containing protein</fullName>
    </recommendedName>
</protein>
<accession>A0A2K9NMT1</accession>
<dbReference type="InterPro" id="IPR016181">
    <property type="entry name" value="Acyl_CoA_acyltransferase"/>
</dbReference>
<keyword evidence="3" id="KW-1185">Reference proteome</keyword>
<dbReference type="PANTHER" id="PTHR43328:SF1">
    <property type="entry name" value="N-ACETYLTRANSFERASE DOMAIN-CONTAINING PROTEIN"/>
    <property type="match status" value="1"/>
</dbReference>